<evidence type="ECO:0000313" key="1">
    <source>
        <dbReference type="EMBL" id="KAF9551684.1"/>
    </source>
</evidence>
<gene>
    <name evidence="1" type="ORF">EC957_006577</name>
</gene>
<reference evidence="1" key="1">
    <citation type="journal article" date="2020" name="Fungal Divers.">
        <title>Resolving the Mortierellaceae phylogeny through synthesis of multi-gene phylogenetics and phylogenomics.</title>
        <authorList>
            <person name="Vandepol N."/>
            <person name="Liber J."/>
            <person name="Desiro A."/>
            <person name="Na H."/>
            <person name="Kennedy M."/>
            <person name="Barry K."/>
            <person name="Grigoriev I.V."/>
            <person name="Miller A.N."/>
            <person name="O'Donnell K."/>
            <person name="Stajich J.E."/>
            <person name="Bonito G."/>
        </authorList>
    </citation>
    <scope>NUCLEOTIDE SEQUENCE</scope>
    <source>
        <strain evidence="1">NRRL 2591</strain>
    </source>
</reference>
<dbReference type="Proteomes" id="UP000723463">
    <property type="component" value="Unassembled WGS sequence"/>
</dbReference>
<dbReference type="EMBL" id="JAAAXW010000003">
    <property type="protein sequence ID" value="KAF9551684.1"/>
    <property type="molecule type" value="Genomic_DNA"/>
</dbReference>
<evidence type="ECO:0000313" key="2">
    <source>
        <dbReference type="Proteomes" id="UP000723463"/>
    </source>
</evidence>
<dbReference type="InterPro" id="IPR036188">
    <property type="entry name" value="FAD/NAD-bd_sf"/>
</dbReference>
<proteinExistence type="predicted"/>
<dbReference type="Gene3D" id="3.50.50.60">
    <property type="entry name" value="FAD/NAD(P)-binding domain"/>
    <property type="match status" value="1"/>
</dbReference>
<comment type="caution">
    <text evidence="1">The sequence shown here is derived from an EMBL/GenBank/DDBJ whole genome shotgun (WGS) entry which is preliminary data.</text>
</comment>
<dbReference type="SUPFAM" id="SSF51905">
    <property type="entry name" value="FAD/NAD(P)-binding domain"/>
    <property type="match status" value="1"/>
</dbReference>
<keyword evidence="2" id="KW-1185">Reference proteome</keyword>
<dbReference type="PANTHER" id="PTHR47356:SF2">
    <property type="entry name" value="FAD-BINDING DOMAIN-CONTAINING PROTEIN-RELATED"/>
    <property type="match status" value="1"/>
</dbReference>
<protein>
    <submittedName>
        <fullName evidence="1">Uncharacterized protein</fullName>
    </submittedName>
</protein>
<name>A0A9P6FIR9_9FUNG</name>
<organism evidence="1 2">
    <name type="scientific">Mortierella hygrophila</name>
    <dbReference type="NCBI Taxonomy" id="979708"/>
    <lineage>
        <taxon>Eukaryota</taxon>
        <taxon>Fungi</taxon>
        <taxon>Fungi incertae sedis</taxon>
        <taxon>Mucoromycota</taxon>
        <taxon>Mortierellomycotina</taxon>
        <taxon>Mortierellomycetes</taxon>
        <taxon>Mortierellales</taxon>
        <taxon>Mortierellaceae</taxon>
        <taxon>Mortierella</taxon>
    </lineage>
</organism>
<dbReference type="InterPro" id="IPR050562">
    <property type="entry name" value="FAD_mOase_fung"/>
</dbReference>
<dbReference type="PANTHER" id="PTHR47356">
    <property type="entry name" value="FAD-DEPENDENT MONOOXYGENASE ASQG-RELATED"/>
    <property type="match status" value="1"/>
</dbReference>
<accession>A0A9P6FIR9</accession>
<dbReference type="GO" id="GO:0004497">
    <property type="term" value="F:monooxygenase activity"/>
    <property type="evidence" value="ECO:0007669"/>
    <property type="project" value="InterPro"/>
</dbReference>
<dbReference type="AlphaFoldDB" id="A0A9P6FIR9"/>
<sequence>MTKIATLKTKGEKELVGYDRMVFSRPELYNLLMARVALEKIHYNKKVISIEQNQEGAMILCSDGTTYYGDILVGADGAYSGVRQGLYRQLQRIGRLPSSDALELSKGYICMVGTTAPLNPAHYPGLDGEVSSAYQVIGKKSKYSWSAFSVSGNRICWNVVSQLATFEEAVEEKFRNSEWNPQTIGPMIAEVKDFLTPFGGTIGELISATPTDMISRVFLEDKLFETWHAGRTLLPSSGQGAVTAMQDAVALANCLYELTSFSPDHIQEALQIYKDERFSQVQEQYEASKVNAKLIYGQTFLERCARHLIFNYMPMSVQAKASSKGMAYRPQASFLPLVADRGTCQVMPQKPSKRYLHEQLKKNSATVI</sequence>